<dbReference type="Pfam" id="PF07751">
    <property type="entry name" value="Abi_2"/>
    <property type="match status" value="1"/>
</dbReference>
<proteinExistence type="predicted"/>
<keyword evidence="1" id="KW-0238">DNA-binding</keyword>
<dbReference type="GO" id="GO:0003677">
    <property type="term" value="F:DNA binding"/>
    <property type="evidence" value="ECO:0007669"/>
    <property type="project" value="UniProtKB-KW"/>
</dbReference>
<dbReference type="InterPro" id="IPR011664">
    <property type="entry name" value="Abi_system_AbiD/AbiF-like"/>
</dbReference>
<dbReference type="AlphaFoldDB" id="A0A2M7G6Q0"/>
<dbReference type="EMBL" id="PFFQ01000022">
    <property type="protein sequence ID" value="PIW17642.1"/>
    <property type="molecule type" value="Genomic_DNA"/>
</dbReference>
<reference evidence="1 2" key="1">
    <citation type="submission" date="2017-09" db="EMBL/GenBank/DDBJ databases">
        <title>Depth-based differentiation of microbial function through sediment-hosted aquifers and enrichment of novel symbionts in the deep terrestrial subsurface.</title>
        <authorList>
            <person name="Probst A.J."/>
            <person name="Ladd B."/>
            <person name="Jarett J.K."/>
            <person name="Geller-Mcgrath D.E."/>
            <person name="Sieber C.M."/>
            <person name="Emerson J.B."/>
            <person name="Anantharaman K."/>
            <person name="Thomas B.C."/>
            <person name="Malmstrom R."/>
            <person name="Stieglmeier M."/>
            <person name="Klingl A."/>
            <person name="Woyke T."/>
            <person name="Ryan C.M."/>
            <person name="Banfield J.F."/>
        </authorList>
    </citation>
    <scope>NUCLEOTIDE SEQUENCE [LARGE SCALE GENOMIC DNA]</scope>
    <source>
        <strain evidence="1">CG17_big_fil_post_rev_8_21_14_2_50_48_46</strain>
    </source>
</reference>
<dbReference type="InterPro" id="IPR017034">
    <property type="entry name" value="Abi_system_AbiD/AbiF"/>
</dbReference>
<sequence>MAGYCFKAEMKQFTKPSLTLDEQIVLLEKRGLIISDRKEALFYLSHLNYYRLRAYWMLFEEDSVNHHFKQNTQFEDIVKLYIFDRELRLLMLDALERIEVSVRSQWAYQLSVYGGAHAHIDPIYAKRRDLWQSDIERLKIEVDRAKDREAFIKHFSETYEEELPPIWAICEIMSLGSLSRWFQNLKPNPVRKKIAKTFKVHESVLESWLHHLTVIRNISAHHGRLWNRRFTVIPAKPESYPKILVNEFNSSRKIYNSLLLLIHLMDCVSPQHHWKAKLKDLVKQSPNYLDRMGFPQNWESRDIWA</sequence>
<dbReference type="PIRSF" id="PIRSF034934">
    <property type="entry name" value="AbiF_AbiD"/>
    <property type="match status" value="1"/>
</dbReference>
<dbReference type="Proteomes" id="UP000231019">
    <property type="component" value="Unassembled WGS sequence"/>
</dbReference>
<comment type="caution">
    <text evidence="1">The sequence shown here is derived from an EMBL/GenBank/DDBJ whole genome shotgun (WGS) entry which is preliminary data.</text>
</comment>
<evidence type="ECO:0000313" key="2">
    <source>
        <dbReference type="Proteomes" id="UP000231019"/>
    </source>
</evidence>
<evidence type="ECO:0000313" key="1">
    <source>
        <dbReference type="EMBL" id="PIW17642.1"/>
    </source>
</evidence>
<organism evidence="1 2">
    <name type="scientific">bacterium (Candidatus Blackallbacteria) CG17_big_fil_post_rev_8_21_14_2_50_48_46</name>
    <dbReference type="NCBI Taxonomy" id="2014261"/>
    <lineage>
        <taxon>Bacteria</taxon>
        <taxon>Candidatus Blackallbacteria</taxon>
    </lineage>
</organism>
<name>A0A2M7G6Q0_9BACT</name>
<protein>
    <submittedName>
        <fullName evidence="1">DNA-binding protein</fullName>
    </submittedName>
</protein>
<accession>A0A2M7G6Q0</accession>
<gene>
    <name evidence="1" type="ORF">COW36_07820</name>
</gene>